<dbReference type="PANTHER" id="PTHR12526:SF636">
    <property type="entry name" value="BLL3647 PROTEIN"/>
    <property type="match status" value="1"/>
</dbReference>
<name>A0ABW7ESS6_9BURK</name>
<dbReference type="CDD" id="cd03801">
    <property type="entry name" value="GT4_PimA-like"/>
    <property type="match status" value="1"/>
</dbReference>
<organism evidence="3 4">
    <name type="scientific">Pelomonas dachongensis</name>
    <dbReference type="NCBI Taxonomy" id="3299029"/>
    <lineage>
        <taxon>Bacteria</taxon>
        <taxon>Pseudomonadati</taxon>
        <taxon>Pseudomonadota</taxon>
        <taxon>Betaproteobacteria</taxon>
        <taxon>Burkholderiales</taxon>
        <taxon>Sphaerotilaceae</taxon>
        <taxon>Roseateles</taxon>
    </lineage>
</organism>
<dbReference type="EC" id="2.4.-.-" evidence="3"/>
<comment type="caution">
    <text evidence="3">The sequence shown here is derived from an EMBL/GenBank/DDBJ whole genome shotgun (WGS) entry which is preliminary data.</text>
</comment>
<dbReference type="InterPro" id="IPR028098">
    <property type="entry name" value="Glyco_trans_4-like_N"/>
</dbReference>
<protein>
    <submittedName>
        <fullName evidence="3">Glycosyltransferase family 4 protein</fullName>
        <ecNumber evidence="3">2.4.-.-</ecNumber>
    </submittedName>
</protein>
<keyword evidence="3" id="KW-0328">Glycosyltransferase</keyword>
<keyword evidence="3" id="KW-0808">Transferase</keyword>
<evidence type="ECO:0000259" key="1">
    <source>
        <dbReference type="Pfam" id="PF00534"/>
    </source>
</evidence>
<evidence type="ECO:0000313" key="3">
    <source>
        <dbReference type="EMBL" id="MFG6416562.1"/>
    </source>
</evidence>
<keyword evidence="4" id="KW-1185">Reference proteome</keyword>
<sequence>MSQPTYLLVVPWALHHVGGVNQVVLNLARSALRDGRFRPLILIADWNAREPIFEEFQGISTVRWRIPGWTPRGVARAMFDRWISRPRFNRRFAAFCVARQVELVNCHYLSDSTHGIAGALAAQARHIPLVISVHGTDITTAKNDASRLREHRALLEQCTAAVAPSHNLAERCHQVLGLSRRPEVIHNGVDTEQLLRPPPKPIPPAPVVLSIGKFERQKGQDVLLQAFAALATEFPEMQLWLVGANAAALQGLRSVAAGSTFANRVHFHIDVPHAEIPALFRAARLFVLPSRQEAFGIVLLEAGCLGVPVIATHVGGVPEIITDGETGLLVPPDDLEALAEAIRQVLRHPAEAQARAARLAARVQQQFSWRQAFARYIAFIQAH</sequence>
<evidence type="ECO:0000313" key="4">
    <source>
        <dbReference type="Proteomes" id="UP001606300"/>
    </source>
</evidence>
<dbReference type="PANTHER" id="PTHR12526">
    <property type="entry name" value="GLYCOSYLTRANSFERASE"/>
    <property type="match status" value="1"/>
</dbReference>
<feature type="domain" description="Glycosyl transferase family 1" evidence="1">
    <location>
        <begin position="205"/>
        <end position="356"/>
    </location>
</feature>
<reference evidence="3 4" key="1">
    <citation type="submission" date="2024-09" db="EMBL/GenBank/DDBJ databases">
        <title>Novel species of the genus Pelomonas and Roseateles isolated from streams.</title>
        <authorList>
            <person name="Lu H."/>
        </authorList>
    </citation>
    <scope>NUCLEOTIDE SEQUENCE [LARGE SCALE GENOMIC DNA]</scope>
    <source>
        <strain evidence="3 4">DC23W</strain>
    </source>
</reference>
<dbReference type="SUPFAM" id="SSF53756">
    <property type="entry name" value="UDP-Glycosyltransferase/glycogen phosphorylase"/>
    <property type="match status" value="1"/>
</dbReference>
<dbReference type="Proteomes" id="UP001606300">
    <property type="component" value="Unassembled WGS sequence"/>
</dbReference>
<accession>A0ABW7ESS6</accession>
<proteinExistence type="predicted"/>
<dbReference type="InterPro" id="IPR001296">
    <property type="entry name" value="Glyco_trans_1"/>
</dbReference>
<dbReference type="GO" id="GO:0016757">
    <property type="term" value="F:glycosyltransferase activity"/>
    <property type="evidence" value="ECO:0007669"/>
    <property type="project" value="UniProtKB-KW"/>
</dbReference>
<dbReference type="Gene3D" id="3.40.50.2000">
    <property type="entry name" value="Glycogen Phosphorylase B"/>
    <property type="match status" value="2"/>
</dbReference>
<dbReference type="Pfam" id="PF13439">
    <property type="entry name" value="Glyco_transf_4"/>
    <property type="match status" value="1"/>
</dbReference>
<evidence type="ECO:0000259" key="2">
    <source>
        <dbReference type="Pfam" id="PF13439"/>
    </source>
</evidence>
<feature type="domain" description="Glycosyltransferase subfamily 4-like N-terminal" evidence="2">
    <location>
        <begin position="17"/>
        <end position="193"/>
    </location>
</feature>
<gene>
    <name evidence="3" type="ORF">ACG02S_21940</name>
</gene>
<dbReference type="EMBL" id="JBIGHY010000010">
    <property type="protein sequence ID" value="MFG6416562.1"/>
    <property type="molecule type" value="Genomic_DNA"/>
</dbReference>
<dbReference type="Pfam" id="PF00534">
    <property type="entry name" value="Glycos_transf_1"/>
    <property type="match status" value="1"/>
</dbReference>
<dbReference type="RefSeq" id="WP_394472628.1">
    <property type="nucleotide sequence ID" value="NZ_JBIGHY010000010.1"/>
</dbReference>